<dbReference type="Proteomes" id="UP000472265">
    <property type="component" value="Chromosome 9"/>
</dbReference>
<evidence type="ECO:0000256" key="1">
    <source>
        <dbReference type="SAM" id="MobiDB-lite"/>
    </source>
</evidence>
<dbReference type="InParanoid" id="A0A671XUE4"/>
<dbReference type="Ensembl" id="ENSSAUT00010056588.1">
    <property type="protein sequence ID" value="ENSSAUP00010053852.1"/>
    <property type="gene ID" value="ENSSAUG00010022246.1"/>
</dbReference>
<evidence type="ECO:0000313" key="2">
    <source>
        <dbReference type="Ensembl" id="ENSSAUP00010053852.1"/>
    </source>
</evidence>
<dbReference type="AlphaFoldDB" id="A0A671XUE4"/>
<dbReference type="GO" id="GO:0005737">
    <property type="term" value="C:cytoplasm"/>
    <property type="evidence" value="ECO:0007669"/>
    <property type="project" value="TreeGrafter"/>
</dbReference>
<accession>A0A671XUE4</accession>
<name>A0A671XUE4_SPAAU</name>
<reference evidence="2" key="3">
    <citation type="submission" date="2025-09" db="UniProtKB">
        <authorList>
            <consortium name="Ensembl"/>
        </authorList>
    </citation>
    <scope>IDENTIFICATION</scope>
</reference>
<keyword evidence="3" id="KW-1185">Reference proteome</keyword>
<protein>
    <submittedName>
        <fullName evidence="2">Sterile alpha motif domain-containing protein 9-like</fullName>
    </submittedName>
</protein>
<feature type="region of interest" description="Disordered" evidence="1">
    <location>
        <begin position="277"/>
        <end position="299"/>
    </location>
</feature>
<proteinExistence type="predicted"/>
<organism evidence="2 3">
    <name type="scientific">Sparus aurata</name>
    <name type="common">Gilthead sea bream</name>
    <dbReference type="NCBI Taxonomy" id="8175"/>
    <lineage>
        <taxon>Eukaryota</taxon>
        <taxon>Metazoa</taxon>
        <taxon>Chordata</taxon>
        <taxon>Craniata</taxon>
        <taxon>Vertebrata</taxon>
        <taxon>Euteleostomi</taxon>
        <taxon>Actinopterygii</taxon>
        <taxon>Neopterygii</taxon>
        <taxon>Teleostei</taxon>
        <taxon>Neoteleostei</taxon>
        <taxon>Acanthomorphata</taxon>
        <taxon>Eupercaria</taxon>
        <taxon>Spariformes</taxon>
        <taxon>Sparidae</taxon>
        <taxon>Sparus</taxon>
    </lineage>
</organism>
<dbReference type="GeneTree" id="ENSGT00390000013973"/>
<evidence type="ECO:0000313" key="3">
    <source>
        <dbReference type="Proteomes" id="UP000472265"/>
    </source>
</evidence>
<reference evidence="2" key="1">
    <citation type="submission" date="2021-04" db="EMBL/GenBank/DDBJ databases">
        <authorList>
            <consortium name="Wellcome Sanger Institute Data Sharing"/>
        </authorList>
    </citation>
    <scope>NUCLEOTIDE SEQUENCE [LARGE SCALE GENOMIC DNA]</scope>
</reference>
<dbReference type="PANTHER" id="PTHR16155">
    <property type="entry name" value="DED DOMAIN-CONTAINING PROTEIN"/>
    <property type="match status" value="1"/>
</dbReference>
<reference evidence="2" key="2">
    <citation type="submission" date="2025-08" db="UniProtKB">
        <authorList>
            <consortium name="Ensembl"/>
        </authorList>
    </citation>
    <scope>IDENTIFICATION</scope>
</reference>
<dbReference type="PANTHER" id="PTHR16155:SF20">
    <property type="entry name" value="STERILE ALPHA MOTIF DOMAIN-CONTAINING PROTEIN 9-LIKE"/>
    <property type="match status" value="1"/>
</dbReference>
<sequence length="890" mass="101218">MTFCVLCVSSTASCPLLIISFSNTFFCSIRYLYICAEGTNAVMADHGRTVQSLDEDPSTGIMHWLKHLIIKIVAIRNSLGPAKLISQVRGKSMKEGPVSSRKQPGRPCKPYPFGKYHPTNRYIENYYLDIIASDASDFIEPCHEYKAFIDTPDKKKPNTFIHEVIRFAAACMNSRTNGTIYFGIGDETDNYGQVLGVVVEDREAYGKDLKSAIDRCFEYKHKHNAQICIKTPRFVGVLNKNMTSSDKCVIEVDIVPYSAICGENIFHTFDVDIKKAEREKEGPVNPKRKPQKQLFVRDGGSSSDLFAEKKEYNQFVQPDHIKKLTQLRKQSEEKQFKVIKSSTQGLRLSQEEDPSPGIMDWFQHPKIKTVEILNYLRPAKLNIQARGISTKEEPVSSRKQPVRPCKPYPFGKYQSTNRYIENNILDIIESGALDFIEPCHEYKAFIFTPDDKKIYKFIYEVIRFAAACINSRTNGTIHFGIGDKPHGEVLGVVVEDREAYGTELKYAIDRCFHYEHKQIAQNCIKPPRFVSVLNTNDTTSDKCVIEVDIVPDSTICGENIFHTYNMNTKELEREREGTINPEIEPQFFVRDGGSSRDLLALTKGAKPKMEYCQFVDRIPQLTQLRKQSEEKHLKVIKGNTQGWELSKMITGGSLSLDKSHFERYVIVTNKSHPDQFKSLEFLGELNPTAVLDFDPESAKHGLQHYFKQQSRLSVHLPANYKITEGVEDIANKLELTCNTSWVFCNGGIEDEVPSETDEWLMDKGASIRDVISFLCRKDVLPNKRFLVIFLLLSTVSDEMDPLVETFSTFFQELKGTEQILCVCDKENAFISWRDLIDARCGIDISSRCIYELSLGEVNGTILSLFSKHRLSKNFLTCGASVEQKPEHLAA</sequence>
<gene>
    <name evidence="2" type="primary">LOC115587931</name>
</gene>